<dbReference type="AlphaFoldDB" id="A0A7M7NYV6"/>
<dbReference type="OMA" id="PIAFHCK"/>
<dbReference type="Gene3D" id="2.60.120.40">
    <property type="match status" value="1"/>
</dbReference>
<dbReference type="GO" id="GO:0005179">
    <property type="term" value="F:hormone activity"/>
    <property type="evidence" value="ECO:0000318"/>
    <property type="project" value="GO_Central"/>
</dbReference>
<evidence type="ECO:0000256" key="2">
    <source>
        <dbReference type="ARBA" id="ARBA00022525"/>
    </source>
</evidence>
<dbReference type="EnsemblMetazoa" id="XM_030987697">
    <property type="protein sequence ID" value="XP_030843557"/>
    <property type="gene ID" value="LOC100891080"/>
</dbReference>
<evidence type="ECO:0000256" key="11">
    <source>
        <dbReference type="SAM" id="MobiDB-lite"/>
    </source>
</evidence>
<keyword evidence="4" id="KW-0732">Signal</keyword>
<reference evidence="13" key="2">
    <citation type="submission" date="2021-01" db="UniProtKB">
        <authorList>
            <consortium name="EnsemblMetazoa"/>
        </authorList>
    </citation>
    <scope>IDENTIFICATION</scope>
</reference>
<dbReference type="InterPro" id="IPR001073">
    <property type="entry name" value="C1q_dom"/>
</dbReference>
<evidence type="ECO:0000313" key="14">
    <source>
        <dbReference type="Proteomes" id="UP000007110"/>
    </source>
</evidence>
<evidence type="ECO:0000256" key="8">
    <source>
        <dbReference type="ARBA" id="ARBA00070752"/>
    </source>
</evidence>
<evidence type="ECO:0000256" key="7">
    <source>
        <dbReference type="ARBA" id="ARBA00038198"/>
    </source>
</evidence>
<keyword evidence="6" id="KW-0325">Glycoprotein</keyword>
<dbReference type="InterPro" id="IPR052136">
    <property type="entry name" value="Adipolin/Erythroferrone-rel"/>
</dbReference>
<accession>A0A7M7NYV6</accession>
<dbReference type="SUPFAM" id="SSF49842">
    <property type="entry name" value="TNF-like"/>
    <property type="match status" value="1"/>
</dbReference>
<evidence type="ECO:0000259" key="12">
    <source>
        <dbReference type="PROSITE" id="PS50871"/>
    </source>
</evidence>
<dbReference type="InterPro" id="IPR008983">
    <property type="entry name" value="Tumour_necrosis_fac-like_dom"/>
</dbReference>
<dbReference type="Proteomes" id="UP000007110">
    <property type="component" value="Unassembled WGS sequence"/>
</dbReference>
<proteinExistence type="inferred from homology"/>
<dbReference type="OrthoDB" id="6431870at2759"/>
<dbReference type="RefSeq" id="XP_030843557.1">
    <property type="nucleotide sequence ID" value="XM_030987697.1"/>
</dbReference>
<keyword evidence="14" id="KW-1185">Reference proteome</keyword>
<protein>
    <recommendedName>
        <fullName evidence="8">Adipolin</fullName>
    </recommendedName>
    <alternativeName>
        <fullName evidence="9">Adipose-derived insulin-sensitizing factor</fullName>
    </alternativeName>
    <alternativeName>
        <fullName evidence="10">Complement C1q tumor necrosis factor-related protein 12</fullName>
    </alternativeName>
</protein>
<dbReference type="FunCoup" id="A0A7M7NYV6">
    <property type="interactions" value="813"/>
</dbReference>
<evidence type="ECO:0000256" key="1">
    <source>
        <dbReference type="ARBA" id="ARBA00004613"/>
    </source>
</evidence>
<dbReference type="GO" id="GO:0005615">
    <property type="term" value="C:extracellular space"/>
    <property type="evidence" value="ECO:0000318"/>
    <property type="project" value="GO_Central"/>
</dbReference>
<organism evidence="13 14">
    <name type="scientific">Strongylocentrotus purpuratus</name>
    <name type="common">Purple sea urchin</name>
    <dbReference type="NCBI Taxonomy" id="7668"/>
    <lineage>
        <taxon>Eukaryota</taxon>
        <taxon>Metazoa</taxon>
        <taxon>Echinodermata</taxon>
        <taxon>Eleutherozoa</taxon>
        <taxon>Echinozoa</taxon>
        <taxon>Echinoidea</taxon>
        <taxon>Euechinoidea</taxon>
        <taxon>Echinacea</taxon>
        <taxon>Camarodonta</taxon>
        <taxon>Echinidea</taxon>
        <taxon>Strongylocentrotidae</taxon>
        <taxon>Strongylocentrotus</taxon>
    </lineage>
</organism>
<keyword evidence="5" id="KW-1015">Disulfide bond</keyword>
<name>A0A7M7NYV6_STRPU</name>
<dbReference type="Gene3D" id="1.20.5.320">
    <property type="entry name" value="6-Phosphogluconate Dehydrogenase, domain 3"/>
    <property type="match status" value="1"/>
</dbReference>
<evidence type="ECO:0000256" key="5">
    <source>
        <dbReference type="ARBA" id="ARBA00023157"/>
    </source>
</evidence>
<evidence type="ECO:0000256" key="10">
    <source>
        <dbReference type="ARBA" id="ARBA00082819"/>
    </source>
</evidence>
<dbReference type="PANTHER" id="PTHR24019">
    <property type="entry name" value="ADIPOLIN"/>
    <property type="match status" value="1"/>
</dbReference>
<feature type="region of interest" description="Disordered" evidence="11">
    <location>
        <begin position="44"/>
        <end position="99"/>
    </location>
</feature>
<dbReference type="KEGG" id="spu:100891080"/>
<reference evidence="14" key="1">
    <citation type="submission" date="2015-02" db="EMBL/GenBank/DDBJ databases">
        <title>Genome sequencing for Strongylocentrotus purpuratus.</title>
        <authorList>
            <person name="Murali S."/>
            <person name="Liu Y."/>
            <person name="Vee V."/>
            <person name="English A."/>
            <person name="Wang M."/>
            <person name="Skinner E."/>
            <person name="Han Y."/>
            <person name="Muzny D.M."/>
            <person name="Worley K.C."/>
            <person name="Gibbs R.A."/>
        </authorList>
    </citation>
    <scope>NUCLEOTIDE SEQUENCE</scope>
</reference>
<dbReference type="PROSITE" id="PS50871">
    <property type="entry name" value="C1Q"/>
    <property type="match status" value="1"/>
</dbReference>
<evidence type="ECO:0000256" key="3">
    <source>
        <dbReference type="ARBA" id="ARBA00022702"/>
    </source>
</evidence>
<comment type="similarity">
    <text evidence="7">Belongs to the adipolin/erythroferrone family.</text>
</comment>
<dbReference type="PANTHER" id="PTHR24019:SF5">
    <property type="entry name" value="ADIPOLIN"/>
    <property type="match status" value="1"/>
</dbReference>
<feature type="domain" description="C1q" evidence="12">
    <location>
        <begin position="155"/>
        <end position="311"/>
    </location>
</feature>
<feature type="compositionally biased region" description="Basic and acidic residues" evidence="11">
    <location>
        <begin position="68"/>
        <end position="81"/>
    </location>
</feature>
<evidence type="ECO:0000256" key="4">
    <source>
        <dbReference type="ARBA" id="ARBA00022729"/>
    </source>
</evidence>
<dbReference type="GeneID" id="100891080"/>
<keyword evidence="3" id="KW-0372">Hormone</keyword>
<evidence type="ECO:0000256" key="6">
    <source>
        <dbReference type="ARBA" id="ARBA00023180"/>
    </source>
</evidence>
<dbReference type="InParanoid" id="A0A7M7NYV6"/>
<feature type="compositionally biased region" description="Low complexity" evidence="11">
    <location>
        <begin position="47"/>
        <end position="60"/>
    </location>
</feature>
<keyword evidence="2" id="KW-0964">Secreted</keyword>
<dbReference type="CTD" id="388581"/>
<comment type="subcellular location">
    <subcellularLocation>
        <location evidence="1">Secreted</location>
    </subcellularLocation>
</comment>
<dbReference type="FunFam" id="2.60.120.40:FF:000012">
    <property type="entry name" value="Adipolin isoform X1"/>
    <property type="match status" value="1"/>
</dbReference>
<evidence type="ECO:0000256" key="9">
    <source>
        <dbReference type="ARBA" id="ARBA00081134"/>
    </source>
</evidence>
<sequence>MLCRYIDAKHYDYFFSLLFFHFQQTDDPPRKVDPEGSWLSFVRHSSRTSGSSTSTSTSTSSKKKCEKKNKDKSRNSRRLPEADGPAGPPGPQGPAGPAGAQITKQELLTEFRELIREAAERRAQIIIGEKCPSCLLNITEGTELHLPNLEELELLPTLPIAFHCKLSRDLDIPGKSLIEVVNFRTPMDTGSFRRGRGLDVRSGRFTAPRTAIYQLSANLHIGQRLSDVKSRELKPRDNVRLLICINSMCQRHTSLEFVSGMESNSRVFTVAVSGLLRLEEGQYASVYIDNSSGRRIEIQVGSDYSGVLMGV</sequence>
<evidence type="ECO:0000313" key="13">
    <source>
        <dbReference type="EnsemblMetazoa" id="XP_030843557"/>
    </source>
</evidence>